<dbReference type="InterPro" id="IPR050745">
    <property type="entry name" value="Multifunctional_regulatory"/>
</dbReference>
<evidence type="ECO:0000256" key="1">
    <source>
        <dbReference type="ARBA" id="ARBA00022737"/>
    </source>
</evidence>
<dbReference type="EMBL" id="CAJNNW010033413">
    <property type="protein sequence ID" value="CAE8718763.1"/>
    <property type="molecule type" value="Genomic_DNA"/>
</dbReference>
<evidence type="ECO:0000256" key="3">
    <source>
        <dbReference type="PROSITE-ProRule" id="PRU00023"/>
    </source>
</evidence>
<name>A0A813L623_POLGL</name>
<keyword evidence="2 3" id="KW-0040">ANK repeat</keyword>
<evidence type="ECO:0000256" key="4">
    <source>
        <dbReference type="SAM" id="MobiDB-lite"/>
    </source>
</evidence>
<evidence type="ECO:0000313" key="6">
    <source>
        <dbReference type="Proteomes" id="UP000626109"/>
    </source>
</evidence>
<evidence type="ECO:0000256" key="2">
    <source>
        <dbReference type="ARBA" id="ARBA00023043"/>
    </source>
</evidence>
<comment type="caution">
    <text evidence="5">The sequence shown here is derived from an EMBL/GenBank/DDBJ whole genome shotgun (WGS) entry which is preliminary data.</text>
</comment>
<protein>
    <submittedName>
        <fullName evidence="5">Uncharacterized protein</fullName>
    </submittedName>
</protein>
<feature type="compositionally biased region" description="Low complexity" evidence="4">
    <location>
        <begin position="76"/>
        <end position="89"/>
    </location>
</feature>
<feature type="repeat" description="ANK" evidence="3">
    <location>
        <begin position="127"/>
        <end position="159"/>
    </location>
</feature>
<dbReference type="Proteomes" id="UP000626109">
    <property type="component" value="Unassembled WGS sequence"/>
</dbReference>
<dbReference type="Gene3D" id="1.25.40.20">
    <property type="entry name" value="Ankyrin repeat-containing domain"/>
    <property type="match status" value="1"/>
</dbReference>
<reference evidence="5" key="1">
    <citation type="submission" date="2021-02" db="EMBL/GenBank/DDBJ databases">
        <authorList>
            <person name="Dougan E. K."/>
            <person name="Rhodes N."/>
            <person name="Thang M."/>
            <person name="Chan C."/>
        </authorList>
    </citation>
    <scope>NUCLEOTIDE SEQUENCE</scope>
</reference>
<dbReference type="PROSITE" id="PS50088">
    <property type="entry name" value="ANK_REPEAT"/>
    <property type="match status" value="1"/>
</dbReference>
<dbReference type="Pfam" id="PF12796">
    <property type="entry name" value="Ank_2"/>
    <property type="match status" value="1"/>
</dbReference>
<dbReference type="InterPro" id="IPR036770">
    <property type="entry name" value="Ankyrin_rpt-contain_sf"/>
</dbReference>
<dbReference type="PANTHER" id="PTHR24189">
    <property type="entry name" value="MYOTROPHIN"/>
    <property type="match status" value="1"/>
</dbReference>
<organism evidence="5 6">
    <name type="scientific">Polarella glacialis</name>
    <name type="common">Dinoflagellate</name>
    <dbReference type="NCBI Taxonomy" id="89957"/>
    <lineage>
        <taxon>Eukaryota</taxon>
        <taxon>Sar</taxon>
        <taxon>Alveolata</taxon>
        <taxon>Dinophyceae</taxon>
        <taxon>Suessiales</taxon>
        <taxon>Suessiaceae</taxon>
        <taxon>Polarella</taxon>
    </lineage>
</organism>
<proteinExistence type="predicted"/>
<accession>A0A813L623</accession>
<feature type="region of interest" description="Disordered" evidence="4">
    <location>
        <begin position="1"/>
        <end position="89"/>
    </location>
</feature>
<keyword evidence="1" id="KW-0677">Repeat</keyword>
<dbReference type="SUPFAM" id="SSF48403">
    <property type="entry name" value="Ankyrin repeat"/>
    <property type="match status" value="1"/>
</dbReference>
<dbReference type="SMART" id="SM00248">
    <property type="entry name" value="ANK"/>
    <property type="match status" value="2"/>
</dbReference>
<dbReference type="InterPro" id="IPR002110">
    <property type="entry name" value="Ankyrin_rpt"/>
</dbReference>
<dbReference type="AlphaFoldDB" id="A0A813L623"/>
<evidence type="ECO:0000313" key="5">
    <source>
        <dbReference type="EMBL" id="CAE8718763.1"/>
    </source>
</evidence>
<gene>
    <name evidence="5" type="ORF">PGLA2088_LOCUS40256</name>
</gene>
<sequence length="254" mass="26812">MGLGASAAKSRRPPAQPPDHRQQASSSVTEASVEGDVAPVSESDVAPVSKSDVAPVSESGSSAPSAVPHAIPQPTSPTSPAAPASPAAAKAATQDLVNAVEAEDWSAAEEILRKQLDIDPNARTSDWGYSLLRAAAEEGAHDTCKLLLERKADVNGQDKNRMTPLMGCIVGGDHGEIVSMLLEAGADAAAVTDDGFSALQWATRPVAQIEEICRIIHEIHACWRGRWRWCWCGSHEVVYLQICSAPKYVCLSIG</sequence>